<name>A0A6J5NZW2_9CAUD</name>
<reference evidence="2" key="1">
    <citation type="submission" date="2020-04" db="EMBL/GenBank/DDBJ databases">
        <authorList>
            <person name="Chiriac C."/>
            <person name="Salcher M."/>
            <person name="Ghai R."/>
            <person name="Kavagutti S V."/>
        </authorList>
    </citation>
    <scope>NUCLEOTIDE SEQUENCE</scope>
</reference>
<dbReference type="EMBL" id="LR796734">
    <property type="protein sequence ID" value="CAB4162701.1"/>
    <property type="molecule type" value="Genomic_DNA"/>
</dbReference>
<sequence length="78" mass="8807">MDEIEFRKDLRVRVFYLASVTSVEKTVDFINLLKYALTKSEAEEINYGSQDNFETAQAENCSSDEKRTVSGESEVSGS</sequence>
<evidence type="ECO:0000256" key="1">
    <source>
        <dbReference type="SAM" id="MobiDB-lite"/>
    </source>
</evidence>
<feature type="region of interest" description="Disordered" evidence="1">
    <location>
        <begin position="56"/>
        <end position="78"/>
    </location>
</feature>
<accession>A0A6J5NZW2</accession>
<proteinExistence type="predicted"/>
<evidence type="ECO:0000313" key="2">
    <source>
        <dbReference type="EMBL" id="CAB4162701.1"/>
    </source>
</evidence>
<organism evidence="2">
    <name type="scientific">uncultured Caudovirales phage</name>
    <dbReference type="NCBI Taxonomy" id="2100421"/>
    <lineage>
        <taxon>Viruses</taxon>
        <taxon>Duplodnaviria</taxon>
        <taxon>Heunggongvirae</taxon>
        <taxon>Uroviricota</taxon>
        <taxon>Caudoviricetes</taxon>
        <taxon>Peduoviridae</taxon>
        <taxon>Maltschvirus</taxon>
        <taxon>Maltschvirus maltsch</taxon>
    </lineage>
</organism>
<protein>
    <submittedName>
        <fullName evidence="2">Uncharacterized protein</fullName>
    </submittedName>
</protein>
<gene>
    <name evidence="2" type="ORF">UFOVP787_93</name>
</gene>